<dbReference type="InterPro" id="IPR029684">
    <property type="entry name" value="Schlafen"/>
</dbReference>
<dbReference type="Proteomes" id="UP000838412">
    <property type="component" value="Chromosome 7"/>
</dbReference>
<dbReference type="OrthoDB" id="10259112at2759"/>
<proteinExistence type="predicted"/>
<evidence type="ECO:0000313" key="3">
    <source>
        <dbReference type="Proteomes" id="UP000838412"/>
    </source>
</evidence>
<dbReference type="Pfam" id="PF04326">
    <property type="entry name" value="SLFN_AlbA_2"/>
    <property type="match status" value="1"/>
</dbReference>
<evidence type="ECO:0000259" key="1">
    <source>
        <dbReference type="Pfam" id="PF04326"/>
    </source>
</evidence>
<accession>A0A8K0A837</accession>
<dbReference type="InterPro" id="IPR007421">
    <property type="entry name" value="Schlafen_AlbA_2_dom"/>
</dbReference>
<dbReference type="PANTHER" id="PTHR12155">
    <property type="entry name" value="SCHLAFEN"/>
    <property type="match status" value="1"/>
</dbReference>
<reference evidence="2" key="1">
    <citation type="submission" date="2022-01" db="EMBL/GenBank/DDBJ databases">
        <authorList>
            <person name="Braso-Vives M."/>
        </authorList>
    </citation>
    <scope>NUCLEOTIDE SEQUENCE</scope>
</reference>
<dbReference type="PANTHER" id="PTHR12155:SF41">
    <property type="entry name" value="SCHLAFEN ALBA-2 DOMAIN-CONTAINING PROTEIN"/>
    <property type="match status" value="1"/>
</dbReference>
<sequence>MATGSGESKTRSKKLFYIRDSVVDVEEDFNHEFKGHRNLAVEELPSWCYQPGSERRSRRAISRALNAFLNTGKGGTVYLGITDDGRVKGIRLTQYQKDHVVTGMVDLMGRYNPPVARHRWKIKFVPVVTLRDEIEAGKAADVREGLDEDTRQRPHLLRTPDYCWCDKDALAQFNMNILLEFLLSLHRVFVAPDYVVEITVLPFDASNSENKAAHPGGVVLYPIHEDEEGHAYFRRQACIYAYTMQEIKELTVQQVREHYQPTVDSLRERLYALRSQGLHQKYRSPDQM</sequence>
<keyword evidence="3" id="KW-1185">Reference proteome</keyword>
<dbReference type="AlphaFoldDB" id="A0A8K0A837"/>
<dbReference type="EMBL" id="OV696692">
    <property type="protein sequence ID" value="CAH1269552.1"/>
    <property type="molecule type" value="Genomic_DNA"/>
</dbReference>
<feature type="domain" description="Schlafen AlbA-2" evidence="1">
    <location>
        <begin position="55"/>
        <end position="98"/>
    </location>
</feature>
<name>A0A8K0A837_BRALA</name>
<dbReference type="Gene3D" id="3.30.950.30">
    <property type="entry name" value="Schlafen, AAA domain"/>
    <property type="match status" value="1"/>
</dbReference>
<gene>
    <name evidence="2" type="primary">Hypp4201</name>
    <name evidence="2" type="ORF">BLAG_LOCUS22160</name>
</gene>
<dbReference type="InterPro" id="IPR038461">
    <property type="entry name" value="Schlafen_AlbA_2_dom_sf"/>
</dbReference>
<organism evidence="2 3">
    <name type="scientific">Branchiostoma lanceolatum</name>
    <name type="common">Common lancelet</name>
    <name type="synonym">Amphioxus lanceolatum</name>
    <dbReference type="NCBI Taxonomy" id="7740"/>
    <lineage>
        <taxon>Eukaryota</taxon>
        <taxon>Metazoa</taxon>
        <taxon>Chordata</taxon>
        <taxon>Cephalochordata</taxon>
        <taxon>Leptocardii</taxon>
        <taxon>Amphioxiformes</taxon>
        <taxon>Branchiostomatidae</taxon>
        <taxon>Branchiostoma</taxon>
    </lineage>
</organism>
<protein>
    <submittedName>
        <fullName evidence="2">Hypp4201 protein</fullName>
    </submittedName>
</protein>
<evidence type="ECO:0000313" key="2">
    <source>
        <dbReference type="EMBL" id="CAH1269552.1"/>
    </source>
</evidence>